<feature type="signal peptide" evidence="2">
    <location>
        <begin position="1"/>
        <end position="16"/>
    </location>
</feature>
<evidence type="ECO:0000313" key="4">
    <source>
        <dbReference type="Proteomes" id="UP000460715"/>
    </source>
</evidence>
<accession>A0A845BFX3</accession>
<keyword evidence="2" id="KW-0732">Signal</keyword>
<feature type="region of interest" description="Disordered" evidence="1">
    <location>
        <begin position="14"/>
        <end position="92"/>
    </location>
</feature>
<protein>
    <submittedName>
        <fullName evidence="3">Uncharacterized protein</fullName>
    </submittedName>
</protein>
<gene>
    <name evidence="3" type="ORF">E0493_12920</name>
</gene>
<feature type="chain" id="PRO_5032641181" evidence="2">
    <location>
        <begin position="17"/>
        <end position="92"/>
    </location>
</feature>
<dbReference type="EMBL" id="SNVJ01000010">
    <property type="protein sequence ID" value="MXP64247.1"/>
    <property type="molecule type" value="Genomic_DNA"/>
</dbReference>
<name>A0A845BFX3_9PROT</name>
<reference evidence="3 4" key="1">
    <citation type="submission" date="2019-03" db="EMBL/GenBank/DDBJ databases">
        <title>Roseomonas sp. a novel Roseomonas species isolated from Sea whip Gorgonian.</title>
        <authorList>
            <person name="Li F."/>
            <person name="Pan X."/>
            <person name="Huang S."/>
            <person name="Li Z."/>
            <person name="Meng B."/>
        </authorList>
    </citation>
    <scope>NUCLEOTIDE SEQUENCE [LARGE SCALE GENOMIC DNA]</scope>
    <source>
        <strain evidence="3 4">M0104</strain>
    </source>
</reference>
<evidence type="ECO:0000256" key="1">
    <source>
        <dbReference type="SAM" id="MobiDB-lite"/>
    </source>
</evidence>
<feature type="compositionally biased region" description="Pro residues" evidence="1">
    <location>
        <begin position="19"/>
        <end position="28"/>
    </location>
</feature>
<dbReference type="Proteomes" id="UP000460715">
    <property type="component" value="Unassembled WGS sequence"/>
</dbReference>
<proteinExistence type="predicted"/>
<keyword evidence="4" id="KW-1185">Reference proteome</keyword>
<organism evidence="3 4">
    <name type="scientific">Teichococcus coralli</name>
    <dbReference type="NCBI Taxonomy" id="2545983"/>
    <lineage>
        <taxon>Bacteria</taxon>
        <taxon>Pseudomonadati</taxon>
        <taxon>Pseudomonadota</taxon>
        <taxon>Alphaproteobacteria</taxon>
        <taxon>Acetobacterales</taxon>
        <taxon>Roseomonadaceae</taxon>
        <taxon>Roseomonas</taxon>
    </lineage>
</organism>
<dbReference type="AlphaFoldDB" id="A0A845BFX3"/>
<evidence type="ECO:0000256" key="2">
    <source>
        <dbReference type="SAM" id="SignalP"/>
    </source>
</evidence>
<comment type="caution">
    <text evidence="3">The sequence shown here is derived from an EMBL/GenBank/DDBJ whole genome shotgun (WGS) entry which is preliminary data.</text>
</comment>
<sequence>MLAGFMLTLLASGAMAQSPVPPNRPGPTIPERIQPPGSGQPTAPGPGGDSVIPPPAGVDPKIHVPAPTPQPNTTPVLPPPGSPGGDPTVQPR</sequence>
<dbReference type="OrthoDB" id="8004454at2"/>
<evidence type="ECO:0000313" key="3">
    <source>
        <dbReference type="EMBL" id="MXP64247.1"/>
    </source>
</evidence>
<feature type="compositionally biased region" description="Pro residues" evidence="1">
    <location>
        <begin position="66"/>
        <end position="82"/>
    </location>
</feature>